<evidence type="ECO:0000313" key="1">
    <source>
        <dbReference type="EMBL" id="VVA98525.1"/>
    </source>
</evidence>
<evidence type="ECO:0000313" key="2">
    <source>
        <dbReference type="Proteomes" id="UP000489600"/>
    </source>
</evidence>
<organism evidence="1 2">
    <name type="scientific">Arabis nemorensis</name>
    <dbReference type="NCBI Taxonomy" id="586526"/>
    <lineage>
        <taxon>Eukaryota</taxon>
        <taxon>Viridiplantae</taxon>
        <taxon>Streptophyta</taxon>
        <taxon>Embryophyta</taxon>
        <taxon>Tracheophyta</taxon>
        <taxon>Spermatophyta</taxon>
        <taxon>Magnoliopsida</taxon>
        <taxon>eudicotyledons</taxon>
        <taxon>Gunneridae</taxon>
        <taxon>Pentapetalae</taxon>
        <taxon>rosids</taxon>
        <taxon>malvids</taxon>
        <taxon>Brassicales</taxon>
        <taxon>Brassicaceae</taxon>
        <taxon>Arabideae</taxon>
        <taxon>Arabis</taxon>
    </lineage>
</organism>
<comment type="caution">
    <text evidence="1">The sequence shown here is derived from an EMBL/GenBank/DDBJ whole genome shotgun (WGS) entry which is preliminary data.</text>
</comment>
<accession>A0A565BBI7</accession>
<gene>
    <name evidence="1" type="ORF">ANE_LOCUS8970</name>
</gene>
<reference evidence="1" key="1">
    <citation type="submission" date="2019-07" db="EMBL/GenBank/DDBJ databases">
        <authorList>
            <person name="Dittberner H."/>
        </authorList>
    </citation>
    <scope>NUCLEOTIDE SEQUENCE [LARGE SCALE GENOMIC DNA]</scope>
</reference>
<dbReference type="AlphaFoldDB" id="A0A565BBI7"/>
<name>A0A565BBI7_9BRAS</name>
<protein>
    <submittedName>
        <fullName evidence="1">Uncharacterized protein</fullName>
    </submittedName>
</protein>
<dbReference type="EMBL" id="CABITT030000003">
    <property type="protein sequence ID" value="VVA98525.1"/>
    <property type="molecule type" value="Genomic_DNA"/>
</dbReference>
<proteinExistence type="predicted"/>
<keyword evidence="2" id="KW-1185">Reference proteome</keyword>
<sequence>MHGHIGPYAVAATLEDTALPPPLFPSMEISSPLSSSCRLSHLYFCGSHGTCDVGSSSSGDGTYNSTITIHHRRVVGAHLQHRMHRLRVYAQSTSSFLLHRRFGEKRRKNGEGESEMNGGAAIESKSTAISTHVTSTNLQSIGEDSSSSPNILKIYDAQLAKNQRRISITN</sequence>
<dbReference type="Proteomes" id="UP000489600">
    <property type="component" value="Unassembled WGS sequence"/>
</dbReference>